<keyword evidence="5" id="KW-0804">Transcription</keyword>
<name>A0A1G9U918_9ACTN</name>
<evidence type="ECO:0000256" key="6">
    <source>
        <dbReference type="SAM" id="MobiDB-lite"/>
    </source>
</evidence>
<feature type="compositionally biased region" description="Low complexity" evidence="6">
    <location>
        <begin position="40"/>
        <end position="55"/>
    </location>
</feature>
<keyword evidence="4" id="KW-0238">DNA-binding</keyword>
<evidence type="ECO:0000256" key="2">
    <source>
        <dbReference type="ARBA" id="ARBA00023015"/>
    </source>
</evidence>
<evidence type="ECO:0000256" key="3">
    <source>
        <dbReference type="ARBA" id="ARBA00023082"/>
    </source>
</evidence>
<evidence type="ECO:0000256" key="1">
    <source>
        <dbReference type="ARBA" id="ARBA00010641"/>
    </source>
</evidence>
<dbReference type="GeneID" id="40830500"/>
<dbReference type="InterPro" id="IPR041916">
    <property type="entry name" value="Anti_sigma_zinc_sf"/>
</dbReference>
<dbReference type="Gene3D" id="2.60.120.1060">
    <property type="entry name" value="NPCBM/NEW2 domain"/>
    <property type="match status" value="1"/>
</dbReference>
<dbReference type="InterPro" id="IPR014284">
    <property type="entry name" value="RNA_pol_sigma-70_dom"/>
</dbReference>
<dbReference type="SUPFAM" id="SSF88659">
    <property type="entry name" value="Sigma3 and sigma4 domains of RNA polymerase sigma factors"/>
    <property type="match status" value="1"/>
</dbReference>
<dbReference type="GO" id="GO:0016987">
    <property type="term" value="F:sigma factor activity"/>
    <property type="evidence" value="ECO:0007669"/>
    <property type="project" value="UniProtKB-KW"/>
</dbReference>
<accession>A0A1G9U918</accession>
<dbReference type="EMBL" id="FNHI01000010">
    <property type="protein sequence ID" value="SDM56322.1"/>
    <property type="molecule type" value="Genomic_DNA"/>
</dbReference>
<dbReference type="PRINTS" id="PR01217">
    <property type="entry name" value="PRICHEXTENSN"/>
</dbReference>
<feature type="compositionally biased region" description="Pro residues" evidence="6">
    <location>
        <begin position="409"/>
        <end position="434"/>
    </location>
</feature>
<dbReference type="InterPro" id="IPR013222">
    <property type="entry name" value="Glyco_hyd_98_carb-bd"/>
</dbReference>
<reference evidence="9" key="1">
    <citation type="submission" date="2016-10" db="EMBL/GenBank/DDBJ databases">
        <authorList>
            <person name="Varghese N."/>
            <person name="Submissions S."/>
        </authorList>
    </citation>
    <scope>NUCLEOTIDE SEQUENCE [LARGE SCALE GENOMIC DNA]</scope>
    <source>
        <strain evidence="9">CGMCC 4.7042</strain>
    </source>
</reference>
<feature type="compositionally biased region" description="Pro residues" evidence="6">
    <location>
        <begin position="441"/>
        <end position="490"/>
    </location>
</feature>
<dbReference type="InterPro" id="IPR038637">
    <property type="entry name" value="NPCBM_sf"/>
</dbReference>
<keyword evidence="2" id="KW-0805">Transcription regulation</keyword>
<dbReference type="NCBIfam" id="TIGR02937">
    <property type="entry name" value="sigma70-ECF"/>
    <property type="match status" value="1"/>
</dbReference>
<dbReference type="SMART" id="SM00776">
    <property type="entry name" value="NPCBM"/>
    <property type="match status" value="1"/>
</dbReference>
<feature type="compositionally biased region" description="Gly residues" evidence="6">
    <location>
        <begin position="13"/>
        <end position="24"/>
    </location>
</feature>
<dbReference type="PANTHER" id="PTHR43133">
    <property type="entry name" value="RNA POLYMERASE ECF-TYPE SIGMA FACTO"/>
    <property type="match status" value="1"/>
</dbReference>
<dbReference type="SUPFAM" id="SSF49785">
    <property type="entry name" value="Galactose-binding domain-like"/>
    <property type="match status" value="1"/>
</dbReference>
<dbReference type="InterPro" id="IPR007627">
    <property type="entry name" value="RNA_pol_sigma70_r2"/>
</dbReference>
<dbReference type="Gene3D" id="1.10.1740.10">
    <property type="match status" value="1"/>
</dbReference>
<comment type="similarity">
    <text evidence="1">Belongs to the sigma-70 factor family. ECF subfamily.</text>
</comment>
<organism evidence="8 9">
    <name type="scientific">Streptomyces wuyuanensis</name>
    <dbReference type="NCBI Taxonomy" id="1196353"/>
    <lineage>
        <taxon>Bacteria</taxon>
        <taxon>Bacillati</taxon>
        <taxon>Actinomycetota</taxon>
        <taxon>Actinomycetes</taxon>
        <taxon>Kitasatosporales</taxon>
        <taxon>Streptomycetaceae</taxon>
        <taxon>Streptomyces</taxon>
    </lineage>
</organism>
<evidence type="ECO:0000259" key="7">
    <source>
        <dbReference type="SMART" id="SM00776"/>
    </source>
</evidence>
<dbReference type="GO" id="GO:0003677">
    <property type="term" value="F:DNA binding"/>
    <property type="evidence" value="ECO:0007669"/>
    <property type="project" value="UniProtKB-KW"/>
</dbReference>
<protein>
    <submittedName>
        <fullName evidence="8">RNA polymerase sigma factor, sigma-70 family</fullName>
    </submittedName>
</protein>
<feature type="compositionally biased region" description="Basic and acidic residues" evidence="6">
    <location>
        <begin position="1"/>
        <end position="11"/>
    </location>
</feature>
<dbReference type="OrthoDB" id="4990598at2"/>
<evidence type="ECO:0000313" key="8">
    <source>
        <dbReference type="EMBL" id="SDM56322.1"/>
    </source>
</evidence>
<evidence type="ECO:0000256" key="4">
    <source>
        <dbReference type="ARBA" id="ARBA00023125"/>
    </source>
</evidence>
<dbReference type="Pfam" id="PF04542">
    <property type="entry name" value="Sigma70_r2"/>
    <property type="match status" value="1"/>
</dbReference>
<dbReference type="InterPro" id="IPR008979">
    <property type="entry name" value="Galactose-bd-like_sf"/>
</dbReference>
<feature type="region of interest" description="Disordered" evidence="6">
    <location>
        <begin position="391"/>
        <end position="492"/>
    </location>
</feature>
<sequence>MSGDGRNEPHGEASGGETGGLGGETGKRVPSQREGGSSGPTPDASPSHPAPSDADLILRMRGGDDGAYEELFRRHADAVRRYARTCCRDAHTADDLTGEVFARTLQAVRGGAGPEQAVRAYLLTTVRRVAAAWTRSARREQLVEDFAVFADQAARATDVPREGTLELGADVRAMHEAEQSMALQAFRSLPERWQAVLWHTTVEEEPPSAVAPLFGLTANATAVLASRAREGLKQAYLQAHVSSALTSGGDCARYADRLGAYARGGLRMRAERGLRKHLEACVRCRLAAGELEQVNSGIPALLPVAVIGWFAAGYSLKAAGIAAGGAAAGAGVAAAAGTGSAGGAASAPAGSGSASGGAAAAEGLAAPVKAGIAAAVAAAVGAGLVWALSSDPAPSSKPHARPPAAQPVVPAPPPAPKPSPQPPHSSAPVAPPAAAPREPAPDAPPKPAAPAPSPARPAPAPPKPPAPAPEPPGRPAEPPVPSPPQPPPPTTVYQLNRLQYGVAGDHTKPEVRLGSSSWVWKRHGMSIGGTRYEHGVSVHARSSVTIDLNRECTSYDALVGVDDMTLGLGSVRFSVYADGVRRWRSPTLRGGDPAVPVSVGLAGSGTLRLVVEPHGARPLAATAVADWARSRITCT</sequence>
<dbReference type="GO" id="GO:0006352">
    <property type="term" value="P:DNA-templated transcription initiation"/>
    <property type="evidence" value="ECO:0007669"/>
    <property type="project" value="InterPro"/>
</dbReference>
<evidence type="ECO:0000313" key="9">
    <source>
        <dbReference type="Proteomes" id="UP000199063"/>
    </source>
</evidence>
<dbReference type="PANTHER" id="PTHR43133:SF8">
    <property type="entry name" value="RNA POLYMERASE SIGMA FACTOR HI_1459-RELATED"/>
    <property type="match status" value="1"/>
</dbReference>
<feature type="region of interest" description="Disordered" evidence="6">
    <location>
        <begin position="1"/>
        <end position="56"/>
    </location>
</feature>
<dbReference type="InterPro" id="IPR013325">
    <property type="entry name" value="RNA_pol_sigma_r2"/>
</dbReference>
<evidence type="ECO:0000256" key="5">
    <source>
        <dbReference type="ARBA" id="ARBA00023163"/>
    </source>
</evidence>
<dbReference type="RefSeq" id="WP_093655297.1">
    <property type="nucleotide sequence ID" value="NZ_FNHI01000010.1"/>
</dbReference>
<keyword evidence="3" id="KW-0731">Sigma factor</keyword>
<dbReference type="STRING" id="1196353.SAMN05444921_1106"/>
<proteinExistence type="inferred from homology"/>
<dbReference type="InterPro" id="IPR013324">
    <property type="entry name" value="RNA_pol_sigma_r3/r4-like"/>
</dbReference>
<keyword evidence="9" id="KW-1185">Reference proteome</keyword>
<dbReference type="InterPro" id="IPR039425">
    <property type="entry name" value="RNA_pol_sigma-70-like"/>
</dbReference>
<dbReference type="AlphaFoldDB" id="A0A1G9U918"/>
<gene>
    <name evidence="8" type="ORF">SAMN05444921_1106</name>
</gene>
<feature type="domain" description="Glycosyl hydrolase family 98 putative carbohydrate-binding module" evidence="7">
    <location>
        <begin position="488"/>
        <end position="634"/>
    </location>
</feature>
<dbReference type="Pfam" id="PF08305">
    <property type="entry name" value="NPCBM"/>
    <property type="match status" value="1"/>
</dbReference>
<dbReference type="SUPFAM" id="SSF88946">
    <property type="entry name" value="Sigma2 domain of RNA polymerase sigma factors"/>
    <property type="match status" value="1"/>
</dbReference>
<dbReference type="Proteomes" id="UP000199063">
    <property type="component" value="Unassembled WGS sequence"/>
</dbReference>
<dbReference type="Gene3D" id="1.10.10.1320">
    <property type="entry name" value="Anti-sigma factor, zinc-finger domain"/>
    <property type="match status" value="1"/>
</dbReference>